<dbReference type="GeneID" id="83016120"/>
<name>A0A412FW68_9FIRM</name>
<reference evidence="1 2" key="1">
    <citation type="submission" date="2018-08" db="EMBL/GenBank/DDBJ databases">
        <title>A genome reference for cultivated species of the human gut microbiota.</title>
        <authorList>
            <person name="Zou Y."/>
            <person name="Xue W."/>
            <person name="Luo G."/>
        </authorList>
    </citation>
    <scope>NUCLEOTIDE SEQUENCE [LARGE SCALE GENOMIC DNA]</scope>
    <source>
        <strain evidence="1 2">AF24-29</strain>
    </source>
</reference>
<evidence type="ECO:0000313" key="1">
    <source>
        <dbReference type="EMBL" id="RGR72375.1"/>
    </source>
</evidence>
<dbReference type="AlphaFoldDB" id="A0A412FW68"/>
<dbReference type="Proteomes" id="UP000284178">
    <property type="component" value="Unassembled WGS sequence"/>
</dbReference>
<dbReference type="EMBL" id="QRUP01000015">
    <property type="protein sequence ID" value="RGR72375.1"/>
    <property type="molecule type" value="Genomic_DNA"/>
</dbReference>
<accession>A0A412FW68</accession>
<organism evidence="1 2">
    <name type="scientific">Holdemania filiformis</name>
    <dbReference type="NCBI Taxonomy" id="61171"/>
    <lineage>
        <taxon>Bacteria</taxon>
        <taxon>Bacillati</taxon>
        <taxon>Bacillota</taxon>
        <taxon>Erysipelotrichia</taxon>
        <taxon>Erysipelotrichales</taxon>
        <taxon>Erysipelotrichaceae</taxon>
        <taxon>Holdemania</taxon>
    </lineage>
</organism>
<proteinExistence type="predicted"/>
<dbReference type="RefSeq" id="WP_117895425.1">
    <property type="nucleotide sequence ID" value="NZ_CABJCV010000015.1"/>
</dbReference>
<sequence>MISRLMKACPVGIAMVLSVSILFHPLEKRCVFKPEAFGDPEFSIELPAGWSCVCDQNIHTPLISEIPPNFGLTLSDPSGRNSLRMIYQYGVPTWTFPLADSEDQLVTLKQGGRGRLAILREGESVRLQLLFFEGQAQNYTVTGTFDRDFYDQNEALIRRGVTSVSLR</sequence>
<gene>
    <name evidence="1" type="ORF">DWY25_12020</name>
</gene>
<protein>
    <submittedName>
        <fullName evidence="1">Uncharacterized protein</fullName>
    </submittedName>
</protein>
<comment type="caution">
    <text evidence="1">The sequence shown here is derived from an EMBL/GenBank/DDBJ whole genome shotgun (WGS) entry which is preliminary data.</text>
</comment>
<evidence type="ECO:0000313" key="2">
    <source>
        <dbReference type="Proteomes" id="UP000284178"/>
    </source>
</evidence>
<keyword evidence="2" id="KW-1185">Reference proteome</keyword>